<protein>
    <recommendedName>
        <fullName evidence="3">Major facilitator superfamily (MFS) profile domain-containing protein</fullName>
    </recommendedName>
</protein>
<dbReference type="AlphaFoldDB" id="X1A4Y3"/>
<keyword evidence="1" id="KW-0812">Transmembrane</keyword>
<dbReference type="EMBL" id="BART01006529">
    <property type="protein sequence ID" value="GAG65232.1"/>
    <property type="molecule type" value="Genomic_DNA"/>
</dbReference>
<organism evidence="2">
    <name type="scientific">marine sediment metagenome</name>
    <dbReference type="NCBI Taxonomy" id="412755"/>
    <lineage>
        <taxon>unclassified sequences</taxon>
        <taxon>metagenomes</taxon>
        <taxon>ecological metagenomes</taxon>
    </lineage>
</organism>
<feature type="transmembrane region" description="Helical" evidence="1">
    <location>
        <begin position="61"/>
        <end position="80"/>
    </location>
</feature>
<evidence type="ECO:0000256" key="1">
    <source>
        <dbReference type="SAM" id="Phobius"/>
    </source>
</evidence>
<dbReference type="InterPro" id="IPR011701">
    <property type="entry name" value="MFS"/>
</dbReference>
<dbReference type="Pfam" id="PF07690">
    <property type="entry name" value="MFS_1"/>
    <property type="match status" value="1"/>
</dbReference>
<feature type="transmembrane region" description="Helical" evidence="1">
    <location>
        <begin position="86"/>
        <end position="107"/>
    </location>
</feature>
<comment type="caution">
    <text evidence="2">The sequence shown here is derived from an EMBL/GenBank/DDBJ whole genome shotgun (WGS) entry which is preliminary data.</text>
</comment>
<keyword evidence="1" id="KW-1133">Transmembrane helix</keyword>
<evidence type="ECO:0008006" key="3">
    <source>
        <dbReference type="Google" id="ProtNLM"/>
    </source>
</evidence>
<name>X1A4Y3_9ZZZZ</name>
<evidence type="ECO:0000313" key="2">
    <source>
        <dbReference type="EMBL" id="GAG65232.1"/>
    </source>
</evidence>
<gene>
    <name evidence="2" type="ORF">S01H4_14898</name>
</gene>
<accession>X1A4Y3</accession>
<dbReference type="Gene3D" id="1.20.1250.20">
    <property type="entry name" value="MFS general substrate transporter like domains"/>
    <property type="match status" value="1"/>
</dbReference>
<dbReference type="SUPFAM" id="SSF103473">
    <property type="entry name" value="MFS general substrate transporter"/>
    <property type="match status" value="1"/>
</dbReference>
<dbReference type="InterPro" id="IPR036259">
    <property type="entry name" value="MFS_trans_sf"/>
</dbReference>
<sequence length="112" mass="12451">MVIGLTGIILISYSIFIVGYIWYIALIFAVAGLFFGFIHGTSMKIMLDYGTAEDTAKYSTINEILIGIGFGVTPIIAGYVVEVSIYPVFVFIIICGFTFLVILVYLFRKIKK</sequence>
<keyword evidence="1" id="KW-0472">Membrane</keyword>
<dbReference type="GO" id="GO:0022857">
    <property type="term" value="F:transmembrane transporter activity"/>
    <property type="evidence" value="ECO:0007669"/>
    <property type="project" value="InterPro"/>
</dbReference>
<proteinExistence type="predicted"/>
<feature type="transmembrane region" description="Helical" evidence="1">
    <location>
        <begin position="20"/>
        <end position="40"/>
    </location>
</feature>
<reference evidence="2" key="1">
    <citation type="journal article" date="2014" name="Front. Microbiol.">
        <title>High frequency of phylogenetically diverse reductive dehalogenase-homologous genes in deep subseafloor sedimentary metagenomes.</title>
        <authorList>
            <person name="Kawai M."/>
            <person name="Futagami T."/>
            <person name="Toyoda A."/>
            <person name="Takaki Y."/>
            <person name="Nishi S."/>
            <person name="Hori S."/>
            <person name="Arai W."/>
            <person name="Tsubouchi T."/>
            <person name="Morono Y."/>
            <person name="Uchiyama I."/>
            <person name="Ito T."/>
            <person name="Fujiyama A."/>
            <person name="Inagaki F."/>
            <person name="Takami H."/>
        </authorList>
    </citation>
    <scope>NUCLEOTIDE SEQUENCE</scope>
    <source>
        <strain evidence="2">Expedition CK06-06</strain>
    </source>
</reference>